<feature type="binding site" description="axial binding residue" evidence="8">
    <location>
        <position position="513"/>
    </location>
    <ligand>
        <name>heme</name>
        <dbReference type="ChEBI" id="CHEBI:30413"/>
    </ligand>
    <ligandPart>
        <name>Fe</name>
        <dbReference type="ChEBI" id="CHEBI:18248"/>
    </ligandPart>
</feature>
<proteinExistence type="inferred from homology"/>
<comment type="cofactor">
    <cofactor evidence="1 8">
        <name>heme</name>
        <dbReference type="ChEBI" id="CHEBI:30413"/>
    </cofactor>
</comment>
<gene>
    <name evidence="9" type="ORF">OBBRIDRAFT_820371</name>
</gene>
<keyword evidence="7 9" id="KW-0503">Monooxygenase</keyword>
<evidence type="ECO:0000256" key="8">
    <source>
        <dbReference type="PIRSR" id="PIRSR602401-1"/>
    </source>
</evidence>
<dbReference type="PRINTS" id="PR00385">
    <property type="entry name" value="P450"/>
</dbReference>
<dbReference type="InterPro" id="IPR047146">
    <property type="entry name" value="Cyt_P450_E_CYP52_fungi"/>
</dbReference>
<dbReference type="InterPro" id="IPR001128">
    <property type="entry name" value="Cyt_P450"/>
</dbReference>
<dbReference type="AlphaFoldDB" id="A0A8E2ATV0"/>
<dbReference type="GO" id="GO:0004497">
    <property type="term" value="F:monooxygenase activity"/>
    <property type="evidence" value="ECO:0007669"/>
    <property type="project" value="UniProtKB-KW"/>
</dbReference>
<evidence type="ECO:0000313" key="9">
    <source>
        <dbReference type="EMBL" id="OCH88052.1"/>
    </source>
</evidence>
<evidence type="ECO:0000256" key="5">
    <source>
        <dbReference type="ARBA" id="ARBA00023002"/>
    </source>
</evidence>
<comment type="similarity">
    <text evidence="2">Belongs to the cytochrome P450 family.</text>
</comment>
<keyword evidence="6 8" id="KW-0408">Iron</keyword>
<keyword evidence="5" id="KW-0560">Oxidoreductase</keyword>
<organism evidence="9 10">
    <name type="scientific">Obba rivulosa</name>
    <dbReference type="NCBI Taxonomy" id="1052685"/>
    <lineage>
        <taxon>Eukaryota</taxon>
        <taxon>Fungi</taxon>
        <taxon>Dikarya</taxon>
        <taxon>Basidiomycota</taxon>
        <taxon>Agaricomycotina</taxon>
        <taxon>Agaricomycetes</taxon>
        <taxon>Polyporales</taxon>
        <taxon>Gelatoporiaceae</taxon>
        <taxon>Obba</taxon>
    </lineage>
</organism>
<dbReference type="Proteomes" id="UP000250043">
    <property type="component" value="Unassembled WGS sequence"/>
</dbReference>
<evidence type="ECO:0000256" key="2">
    <source>
        <dbReference type="ARBA" id="ARBA00010617"/>
    </source>
</evidence>
<evidence type="ECO:0000256" key="7">
    <source>
        <dbReference type="ARBA" id="ARBA00023033"/>
    </source>
</evidence>
<accession>A0A8E2ATV0</accession>
<dbReference type="PANTHER" id="PTHR24287:SF1">
    <property type="entry name" value="P450, PUTATIVE (EUROFUNG)-RELATED"/>
    <property type="match status" value="1"/>
</dbReference>
<reference evidence="9 10" key="1">
    <citation type="submission" date="2016-07" db="EMBL/GenBank/DDBJ databases">
        <title>Draft genome of the white-rot fungus Obba rivulosa 3A-2.</title>
        <authorList>
            <consortium name="DOE Joint Genome Institute"/>
            <person name="Miettinen O."/>
            <person name="Riley R."/>
            <person name="Acob R."/>
            <person name="Barry K."/>
            <person name="Cullen D."/>
            <person name="De Vries R."/>
            <person name="Hainaut M."/>
            <person name="Hatakka A."/>
            <person name="Henrissat B."/>
            <person name="Hilden K."/>
            <person name="Kuo R."/>
            <person name="Labutti K."/>
            <person name="Lipzen A."/>
            <person name="Makela M.R."/>
            <person name="Sandor L."/>
            <person name="Spatafora J.W."/>
            <person name="Grigoriev I.V."/>
            <person name="Hibbett D.S."/>
        </authorList>
    </citation>
    <scope>NUCLEOTIDE SEQUENCE [LARGE SCALE GENOMIC DNA]</scope>
    <source>
        <strain evidence="9 10">3A-2</strain>
    </source>
</reference>
<dbReference type="GO" id="GO:0020037">
    <property type="term" value="F:heme binding"/>
    <property type="evidence" value="ECO:0007669"/>
    <property type="project" value="InterPro"/>
</dbReference>
<sequence length="586" mass="67669">MTLFNSPPSAYRTRFFLRLISAIRWPFSLTFLLLRIFGSLPWHLQVVAYVTSFPLWIIITDRYRNWHNGKLAKQHGAEIIPCVQGRWPGNFDVMLRMARDTRKAYAQQTLVDLLDEHHCDTLNLRILWRDRIITRDDLVMRTVHSIRFLAFKRSADGEEMMAPFLGRGVFVTNGEEWKHNRAMLRPFFHRERISDLHIIDECAEQTLSILTSASQTNNVIDVQDLYSRFSLDSGADFLLGLKPKSLCARRPVPFQARLGAKGAATDDEFGTFAHAFDHIQIAISQRSSKGIFWPLHEMFRDHTFADAEIIKQWIIPRVNEALLEKAKRREATSLQNHEERTLLDTLTEETEDEASVRYGLLNVLMAARDTTAALLSFTTYFLSLHPEVMERLRQEVIEICGQAGRPTRESLTRMSYLNAVLNEALRLFPPASAGARQAVKDTIIRSGDHDRLIHIPNNAHVMYIPIALHRRKDLWGEDADDFNPERWLDPAMTTRLSARPTMYIPFLQGPRMCPGQEFAKLETSYLLARIVQKFSRFELVPEALPKGAAPPQHWKSKKGRQTVEQCWPRSSFTLYIKGGLWIRVYE</sequence>
<dbReference type="GO" id="GO:0005506">
    <property type="term" value="F:iron ion binding"/>
    <property type="evidence" value="ECO:0007669"/>
    <property type="project" value="InterPro"/>
</dbReference>
<evidence type="ECO:0000256" key="3">
    <source>
        <dbReference type="ARBA" id="ARBA00022617"/>
    </source>
</evidence>
<keyword evidence="4 8" id="KW-0479">Metal-binding</keyword>
<dbReference type="PANTHER" id="PTHR24287">
    <property type="entry name" value="P450, PUTATIVE (EUROFUNG)-RELATED"/>
    <property type="match status" value="1"/>
</dbReference>
<dbReference type="InterPro" id="IPR002401">
    <property type="entry name" value="Cyt_P450_E_grp-I"/>
</dbReference>
<dbReference type="SUPFAM" id="SSF48264">
    <property type="entry name" value="Cytochrome P450"/>
    <property type="match status" value="1"/>
</dbReference>
<evidence type="ECO:0000256" key="6">
    <source>
        <dbReference type="ARBA" id="ARBA00023004"/>
    </source>
</evidence>
<protein>
    <submittedName>
        <fullName evidence="9">Cytochrome P450 monooxygenase CYP63</fullName>
    </submittedName>
</protein>
<name>A0A8E2ATV0_9APHY</name>
<dbReference type="EMBL" id="KV722464">
    <property type="protein sequence ID" value="OCH88052.1"/>
    <property type="molecule type" value="Genomic_DNA"/>
</dbReference>
<dbReference type="InterPro" id="IPR036396">
    <property type="entry name" value="Cyt_P450_sf"/>
</dbReference>
<dbReference type="PRINTS" id="PR00463">
    <property type="entry name" value="EP450I"/>
</dbReference>
<dbReference type="GO" id="GO:0016705">
    <property type="term" value="F:oxidoreductase activity, acting on paired donors, with incorporation or reduction of molecular oxygen"/>
    <property type="evidence" value="ECO:0007669"/>
    <property type="project" value="InterPro"/>
</dbReference>
<evidence type="ECO:0000256" key="1">
    <source>
        <dbReference type="ARBA" id="ARBA00001971"/>
    </source>
</evidence>
<keyword evidence="10" id="KW-1185">Reference proteome</keyword>
<keyword evidence="3 8" id="KW-0349">Heme</keyword>
<evidence type="ECO:0000313" key="10">
    <source>
        <dbReference type="Proteomes" id="UP000250043"/>
    </source>
</evidence>
<dbReference type="Gene3D" id="1.10.630.10">
    <property type="entry name" value="Cytochrome P450"/>
    <property type="match status" value="1"/>
</dbReference>
<evidence type="ECO:0000256" key="4">
    <source>
        <dbReference type="ARBA" id="ARBA00022723"/>
    </source>
</evidence>
<dbReference type="Pfam" id="PF00067">
    <property type="entry name" value="p450"/>
    <property type="match status" value="1"/>
</dbReference>
<dbReference type="OrthoDB" id="1470350at2759"/>